<evidence type="ECO:0000256" key="1">
    <source>
        <dbReference type="ARBA" id="ARBA00022669"/>
    </source>
</evidence>
<dbReference type="AlphaFoldDB" id="A0AA40AQC2"/>
<dbReference type="GO" id="GO:0008061">
    <property type="term" value="F:chitin binding"/>
    <property type="evidence" value="ECO:0007669"/>
    <property type="project" value="UniProtKB-KW"/>
</dbReference>
<reference evidence="3" key="1">
    <citation type="submission" date="2023-06" db="EMBL/GenBank/DDBJ databases">
        <title>Genome-scale phylogeny and comparative genomics of the fungal order Sordariales.</title>
        <authorList>
            <consortium name="Lawrence Berkeley National Laboratory"/>
            <person name="Hensen N."/>
            <person name="Bonometti L."/>
            <person name="Westerberg I."/>
            <person name="Brannstrom I.O."/>
            <person name="Guillou S."/>
            <person name="Cros-Aarteil S."/>
            <person name="Calhoun S."/>
            <person name="Haridas S."/>
            <person name="Kuo A."/>
            <person name="Mondo S."/>
            <person name="Pangilinan J."/>
            <person name="Riley R."/>
            <person name="Labutti K."/>
            <person name="Andreopoulos B."/>
            <person name="Lipzen A."/>
            <person name="Chen C."/>
            <person name="Yanf M."/>
            <person name="Daum C."/>
            <person name="Ng V."/>
            <person name="Clum A."/>
            <person name="Steindorff A."/>
            <person name="Ohm R."/>
            <person name="Martin F."/>
            <person name="Silar P."/>
            <person name="Natvig D."/>
            <person name="Lalanne C."/>
            <person name="Gautier V."/>
            <person name="Ament-Velasquez S.L."/>
            <person name="Kruys A."/>
            <person name="Hutchinson M.I."/>
            <person name="Powell A.J."/>
            <person name="Barry K."/>
            <person name="Miller A.N."/>
            <person name="Grigoriev I.V."/>
            <person name="Debuchy R."/>
            <person name="Gladieux P."/>
            <person name="Thoren M.H."/>
            <person name="Johannesson H."/>
        </authorList>
    </citation>
    <scope>NUCLEOTIDE SEQUENCE</scope>
    <source>
        <strain evidence="3">SMH4607-1</strain>
    </source>
</reference>
<dbReference type="InterPro" id="IPR053214">
    <property type="entry name" value="LysM12-like"/>
</dbReference>
<proteinExistence type="predicted"/>
<protein>
    <submittedName>
        <fullName evidence="3">Uncharacterized protein</fullName>
    </submittedName>
</protein>
<dbReference type="InterPro" id="IPR017853">
    <property type="entry name" value="GH"/>
</dbReference>
<evidence type="ECO:0000313" key="4">
    <source>
        <dbReference type="Proteomes" id="UP001172102"/>
    </source>
</evidence>
<keyword evidence="2" id="KW-0843">Virulence</keyword>
<dbReference type="PANTHER" id="PTHR47700:SF2">
    <property type="entry name" value="CHITINASE"/>
    <property type="match status" value="1"/>
</dbReference>
<gene>
    <name evidence="3" type="ORF">B0H67DRAFT_682014</name>
</gene>
<dbReference type="Proteomes" id="UP001172102">
    <property type="component" value="Unassembled WGS sequence"/>
</dbReference>
<sequence>MKVHYVPGGLAGAAATIMAVLSLIRDSHAARFLSGPDPRNWTHYHDFNTMQAGDKTTLFDLALHNAVDSPDLDFTLRACTTSDSRVLAVTRAADALAAYVEADANCQSTVMFARSGEATIGVYVGTQVDRKSAADVLLESFIAQIKSSGSPARMGAQACGDQALATQIVSIFADADDDLGAVQDVVRGWSDAQCPGVLSHEETHPRCIAASHTTSVTAIQTVNKQTWGWSGCLEIQPGQLICPSKWDPLMPNSISNTRCGPQVPSTVRPTNGTKLADLNPCPLMAADIPSTPSRGAEEGQNYYKFLQAVEKLLPVGKSLSIATTISFWCLQKFPVNAMTELLDYIWEDEGDIIVYDSTEWLSWLCLETYILRRARYYGLHFGGPVDWAVDLGRDFGGDGKGAGEGFEDVGIEDPICDFTLKFDWLDALKQKGASLN</sequence>
<dbReference type="EMBL" id="JAUKUA010000003">
    <property type="protein sequence ID" value="KAK0720015.1"/>
    <property type="molecule type" value="Genomic_DNA"/>
</dbReference>
<keyword evidence="4" id="KW-1185">Reference proteome</keyword>
<comment type="caution">
    <text evidence="3">The sequence shown here is derived from an EMBL/GenBank/DDBJ whole genome shotgun (WGS) entry which is preliminary data.</text>
</comment>
<keyword evidence="1" id="KW-0147">Chitin-binding</keyword>
<organism evidence="3 4">
    <name type="scientific">Lasiosphaeris hirsuta</name>
    <dbReference type="NCBI Taxonomy" id="260670"/>
    <lineage>
        <taxon>Eukaryota</taxon>
        <taxon>Fungi</taxon>
        <taxon>Dikarya</taxon>
        <taxon>Ascomycota</taxon>
        <taxon>Pezizomycotina</taxon>
        <taxon>Sordariomycetes</taxon>
        <taxon>Sordariomycetidae</taxon>
        <taxon>Sordariales</taxon>
        <taxon>Lasiosphaeriaceae</taxon>
        <taxon>Lasiosphaeris</taxon>
    </lineage>
</organism>
<accession>A0AA40AQC2</accession>
<name>A0AA40AQC2_9PEZI</name>
<dbReference type="SUPFAM" id="SSF51445">
    <property type="entry name" value="(Trans)glycosidases"/>
    <property type="match status" value="1"/>
</dbReference>
<evidence type="ECO:0000313" key="3">
    <source>
        <dbReference type="EMBL" id="KAK0720015.1"/>
    </source>
</evidence>
<dbReference type="PANTHER" id="PTHR47700">
    <property type="entry name" value="V CHITINASE, PUTATIVE (AFU_ORTHOLOGUE AFUA_6G13720)-RELATED"/>
    <property type="match status" value="1"/>
</dbReference>
<evidence type="ECO:0000256" key="2">
    <source>
        <dbReference type="ARBA" id="ARBA00023026"/>
    </source>
</evidence>